<comment type="caution">
    <text evidence="3">The sequence shown here is derived from an EMBL/GenBank/DDBJ whole genome shotgun (WGS) entry which is preliminary data.</text>
</comment>
<dbReference type="OrthoDB" id="10693779at2759"/>
<dbReference type="GO" id="GO:0005615">
    <property type="term" value="C:extracellular space"/>
    <property type="evidence" value="ECO:0007669"/>
    <property type="project" value="TreeGrafter"/>
</dbReference>
<dbReference type="SUPFAM" id="SSF56496">
    <property type="entry name" value="Fibrinogen C-terminal domain-like"/>
    <property type="match status" value="2"/>
</dbReference>
<keyword evidence="1" id="KW-0732">Signal</keyword>
<dbReference type="InterPro" id="IPR036056">
    <property type="entry name" value="Fibrinogen-like_C"/>
</dbReference>
<sequence>MASRTHLHIFLVLFGVCSIFLDDISAAENNQFGNDRDIEGQGSSFFFYQKSEYPRDCSEVRDSCSSVISSGVYFIKPDGYEEAFEVYCDNTSDAGGWTVILRRFDGSISFARIWEEYTKGFGFLSTEFWLGNDKLSYLTNQAVYELFIDIQFQNGTSCDLHYDPFRISDEWSGYAISTVGTYESVAACSWKEGSECDNAGECNSMEVSTNYTDCNDVSNDGARQDGVYYIRPEGWDDPPFKVFCNMSIDGGSWTVIQRRVDGSTNFYRNWTEYRNGFGDIQNEFWLGNEKLHYITKQATYEYRFDFVFSSHSYHNKYTNFHVGDETNKYRLANGGTRSGTRGYSLYNIRNTPFSTHDEDNDGRSYDCAEGHQSGWWHGAYFYTGFNYCYYFQSGGTRVTCSDSNPNGDYNGGVGQNIYDDYNSYGCNLKYTEMKIRRTS</sequence>
<proteinExistence type="predicted"/>
<dbReference type="Gene3D" id="3.90.215.10">
    <property type="entry name" value="Gamma Fibrinogen, chain A, domain 1"/>
    <property type="match status" value="2"/>
</dbReference>
<feature type="domain" description="Fibrinogen C-terminal" evidence="2">
    <location>
        <begin position="48"/>
        <end position="184"/>
    </location>
</feature>
<dbReference type="AlphaFoldDB" id="A0A9Q1BW96"/>
<gene>
    <name evidence="3" type="ORF">HOLleu_24130</name>
</gene>
<dbReference type="InterPro" id="IPR002181">
    <property type="entry name" value="Fibrinogen_a/b/g_C_dom"/>
</dbReference>
<dbReference type="Pfam" id="PF00147">
    <property type="entry name" value="Fibrinogen_C"/>
    <property type="match status" value="2"/>
</dbReference>
<accession>A0A9Q1BW96</accession>
<feature type="chain" id="PRO_5040378413" evidence="1">
    <location>
        <begin position="27"/>
        <end position="439"/>
    </location>
</feature>
<reference evidence="3" key="1">
    <citation type="submission" date="2021-10" db="EMBL/GenBank/DDBJ databases">
        <title>Tropical sea cucumber genome reveals ecological adaptation and Cuvierian tubules defense mechanism.</title>
        <authorList>
            <person name="Chen T."/>
        </authorList>
    </citation>
    <scope>NUCLEOTIDE SEQUENCE</scope>
    <source>
        <strain evidence="3">Nanhai2018</strain>
        <tissue evidence="3">Muscle</tissue>
    </source>
</reference>
<dbReference type="EMBL" id="JAIZAY010000011">
    <property type="protein sequence ID" value="KAJ8033774.1"/>
    <property type="molecule type" value="Genomic_DNA"/>
</dbReference>
<dbReference type="CDD" id="cd00087">
    <property type="entry name" value="FReD"/>
    <property type="match status" value="1"/>
</dbReference>
<dbReference type="InterPro" id="IPR050373">
    <property type="entry name" value="Fibrinogen_C-term_domain"/>
</dbReference>
<keyword evidence="4" id="KW-1185">Reference proteome</keyword>
<dbReference type="PANTHER" id="PTHR19143">
    <property type="entry name" value="FIBRINOGEN/TENASCIN/ANGIOPOEITIN"/>
    <property type="match status" value="1"/>
</dbReference>
<evidence type="ECO:0000259" key="2">
    <source>
        <dbReference type="PROSITE" id="PS51406"/>
    </source>
</evidence>
<evidence type="ECO:0000313" key="4">
    <source>
        <dbReference type="Proteomes" id="UP001152320"/>
    </source>
</evidence>
<evidence type="ECO:0000313" key="3">
    <source>
        <dbReference type="EMBL" id="KAJ8033774.1"/>
    </source>
</evidence>
<dbReference type="NCBIfam" id="NF040941">
    <property type="entry name" value="GGGWT_bact"/>
    <property type="match status" value="2"/>
</dbReference>
<dbReference type="PROSITE" id="PS51406">
    <property type="entry name" value="FIBRINOGEN_C_2"/>
    <property type="match status" value="2"/>
</dbReference>
<protein>
    <submittedName>
        <fullName evidence="3">Ficolin-1</fullName>
    </submittedName>
</protein>
<evidence type="ECO:0000256" key="1">
    <source>
        <dbReference type="SAM" id="SignalP"/>
    </source>
</evidence>
<dbReference type="Proteomes" id="UP001152320">
    <property type="component" value="Chromosome 11"/>
</dbReference>
<organism evidence="3 4">
    <name type="scientific">Holothuria leucospilota</name>
    <name type="common">Black long sea cucumber</name>
    <name type="synonym">Mertensiothuria leucospilota</name>
    <dbReference type="NCBI Taxonomy" id="206669"/>
    <lineage>
        <taxon>Eukaryota</taxon>
        <taxon>Metazoa</taxon>
        <taxon>Echinodermata</taxon>
        <taxon>Eleutherozoa</taxon>
        <taxon>Echinozoa</taxon>
        <taxon>Holothuroidea</taxon>
        <taxon>Aspidochirotacea</taxon>
        <taxon>Aspidochirotida</taxon>
        <taxon>Holothuriidae</taxon>
        <taxon>Holothuria</taxon>
    </lineage>
</organism>
<feature type="signal peptide" evidence="1">
    <location>
        <begin position="1"/>
        <end position="26"/>
    </location>
</feature>
<feature type="domain" description="Fibrinogen C-terminal" evidence="2">
    <location>
        <begin position="205"/>
        <end position="439"/>
    </location>
</feature>
<name>A0A9Q1BW96_HOLLE</name>
<dbReference type="InterPro" id="IPR014716">
    <property type="entry name" value="Fibrinogen_a/b/g_C_1"/>
</dbReference>
<dbReference type="SMART" id="SM00186">
    <property type="entry name" value="FBG"/>
    <property type="match status" value="2"/>
</dbReference>